<organism evidence="3 4">
    <name type="scientific">Mycena maculata</name>
    <dbReference type="NCBI Taxonomy" id="230809"/>
    <lineage>
        <taxon>Eukaryota</taxon>
        <taxon>Fungi</taxon>
        <taxon>Dikarya</taxon>
        <taxon>Basidiomycota</taxon>
        <taxon>Agaricomycotina</taxon>
        <taxon>Agaricomycetes</taxon>
        <taxon>Agaricomycetidae</taxon>
        <taxon>Agaricales</taxon>
        <taxon>Marasmiineae</taxon>
        <taxon>Mycenaceae</taxon>
        <taxon>Mycena</taxon>
    </lineage>
</organism>
<reference evidence="3" key="1">
    <citation type="submission" date="2023-03" db="EMBL/GenBank/DDBJ databases">
        <title>Massive genome expansion in bonnet fungi (Mycena s.s.) driven by repeated elements and novel gene families across ecological guilds.</title>
        <authorList>
            <consortium name="Lawrence Berkeley National Laboratory"/>
            <person name="Harder C.B."/>
            <person name="Miyauchi S."/>
            <person name="Viragh M."/>
            <person name="Kuo A."/>
            <person name="Thoen E."/>
            <person name="Andreopoulos B."/>
            <person name="Lu D."/>
            <person name="Skrede I."/>
            <person name="Drula E."/>
            <person name="Henrissat B."/>
            <person name="Morin E."/>
            <person name="Kohler A."/>
            <person name="Barry K."/>
            <person name="LaButti K."/>
            <person name="Morin E."/>
            <person name="Salamov A."/>
            <person name="Lipzen A."/>
            <person name="Mereny Z."/>
            <person name="Hegedus B."/>
            <person name="Baldrian P."/>
            <person name="Stursova M."/>
            <person name="Weitz H."/>
            <person name="Taylor A."/>
            <person name="Grigoriev I.V."/>
            <person name="Nagy L.G."/>
            <person name="Martin F."/>
            <person name="Kauserud H."/>
        </authorList>
    </citation>
    <scope>NUCLEOTIDE SEQUENCE</scope>
    <source>
        <strain evidence="3">CBHHK188m</strain>
    </source>
</reference>
<feature type="transmembrane region" description="Helical" evidence="2">
    <location>
        <begin position="213"/>
        <end position="232"/>
    </location>
</feature>
<protein>
    <submittedName>
        <fullName evidence="3">Uncharacterized protein</fullName>
    </submittedName>
</protein>
<proteinExistence type="predicted"/>
<keyword evidence="2" id="KW-0812">Transmembrane</keyword>
<keyword evidence="4" id="KW-1185">Reference proteome</keyword>
<evidence type="ECO:0000256" key="1">
    <source>
        <dbReference type="SAM" id="MobiDB-lite"/>
    </source>
</evidence>
<feature type="transmembrane region" description="Helical" evidence="2">
    <location>
        <begin position="244"/>
        <end position="265"/>
    </location>
</feature>
<feature type="region of interest" description="Disordered" evidence="1">
    <location>
        <begin position="102"/>
        <end position="128"/>
    </location>
</feature>
<feature type="transmembrane region" description="Helical" evidence="2">
    <location>
        <begin position="455"/>
        <end position="479"/>
    </location>
</feature>
<feature type="transmembrane region" description="Helical" evidence="2">
    <location>
        <begin position="354"/>
        <end position="373"/>
    </location>
</feature>
<feature type="transmembrane region" description="Helical" evidence="2">
    <location>
        <begin position="137"/>
        <end position="158"/>
    </location>
</feature>
<gene>
    <name evidence="3" type="ORF">DFH07DRAFT_802058</name>
</gene>
<feature type="transmembrane region" description="Helical" evidence="2">
    <location>
        <begin position="72"/>
        <end position="91"/>
    </location>
</feature>
<feature type="transmembrane region" description="Helical" evidence="2">
    <location>
        <begin position="303"/>
        <end position="334"/>
    </location>
</feature>
<keyword evidence="2" id="KW-0472">Membrane</keyword>
<dbReference type="Proteomes" id="UP001215280">
    <property type="component" value="Unassembled WGS sequence"/>
</dbReference>
<evidence type="ECO:0000313" key="3">
    <source>
        <dbReference type="EMBL" id="KAJ7772963.1"/>
    </source>
</evidence>
<feature type="non-terminal residue" evidence="3">
    <location>
        <position position="489"/>
    </location>
</feature>
<feature type="transmembrane region" description="Helical" evidence="2">
    <location>
        <begin position="21"/>
        <end position="40"/>
    </location>
</feature>
<name>A0AAD7JYD6_9AGAR</name>
<evidence type="ECO:0000313" key="4">
    <source>
        <dbReference type="Proteomes" id="UP001215280"/>
    </source>
</evidence>
<accession>A0AAD7JYD6</accession>
<sequence length="489" mass="55114">MLQIPSSVLSPFSSSKGLVGGLYLGAQVVVSLVFSSPVSVPKNNFRATPTTDIVFLPTKCVPSAGMIPFPHVAATGYAAIVFTSLFCILRAKGFSYSSSSRTHATPSPSRNGVGPPSPSPEPGSTSSANRSPRWNPWLWLLLLVLFLLAGGIVGYIYWTIHIANRVSHAVADVISSHLNNYLSLIEGYFFDGWVYLSAVKLHISLHGGQNLKILLLAFASHSVCFIIVELLRRIRPYVFAVFRCLDLPICGLLVSVSVIASSSWLNWMFWMDYYFTCWYHRIVTVRHVNWHILRFSSYLSSRAAAHFIGTSTVVGIIILHSCVVCLWTVFCVVFGIPSTVKGLVQRFPDRCRPFLCCSVLYTIIYAIYILISFPMMQYSMLHPTAKQILWSSFSSQKSRDASRDIFWFLLGVYQKWKAEQIEDFHGLTAGLQNTLVALFKSWLELWSAMPMAQKFLIMAPAVIFYAYCFHIVSSLGHSVRKRRRKWYHR</sequence>
<dbReference type="EMBL" id="JARJLG010000018">
    <property type="protein sequence ID" value="KAJ7772963.1"/>
    <property type="molecule type" value="Genomic_DNA"/>
</dbReference>
<keyword evidence="2" id="KW-1133">Transmembrane helix</keyword>
<dbReference type="AlphaFoldDB" id="A0AAD7JYD6"/>
<comment type="caution">
    <text evidence="3">The sequence shown here is derived from an EMBL/GenBank/DDBJ whole genome shotgun (WGS) entry which is preliminary data.</text>
</comment>
<evidence type="ECO:0000256" key="2">
    <source>
        <dbReference type="SAM" id="Phobius"/>
    </source>
</evidence>